<sequence>MKTDSTFLRFYYMYRFNETNLNNLRSRLVLEGILREIHFDRKQGRVVFQMLHRFAVNIHFDFLLCRGCVYKHTSSHTYDTQTRNNNLCITQRVAPCGNRTRYPLRGSQLPSHRTNRAVKIYLISTLYNGSCSALYPYSSSSISFTFRQYERYSNLVSAYLRIVSFVSGIALLRAYKRSDTIMPVNEQTGHLMVGNRRRPWSPETPEALKVRCRTFEGIGKISKGVIGPPVKSLTQRKSCFTSVFCEAVVSLRLSRPISAEVWLSHT</sequence>
<dbReference type="EMBL" id="ODYU01005656">
    <property type="protein sequence ID" value="SOQ46728.1"/>
    <property type="molecule type" value="Genomic_DNA"/>
</dbReference>
<proteinExistence type="predicted"/>
<protein>
    <submittedName>
        <fullName evidence="1">SFRICE_004028</fullName>
    </submittedName>
</protein>
<organism evidence="1">
    <name type="scientific">Spodoptera frugiperda</name>
    <name type="common">Fall armyworm</name>
    <dbReference type="NCBI Taxonomy" id="7108"/>
    <lineage>
        <taxon>Eukaryota</taxon>
        <taxon>Metazoa</taxon>
        <taxon>Ecdysozoa</taxon>
        <taxon>Arthropoda</taxon>
        <taxon>Hexapoda</taxon>
        <taxon>Insecta</taxon>
        <taxon>Pterygota</taxon>
        <taxon>Neoptera</taxon>
        <taxon>Endopterygota</taxon>
        <taxon>Lepidoptera</taxon>
        <taxon>Glossata</taxon>
        <taxon>Ditrysia</taxon>
        <taxon>Noctuoidea</taxon>
        <taxon>Noctuidae</taxon>
        <taxon>Amphipyrinae</taxon>
        <taxon>Spodoptera</taxon>
    </lineage>
</organism>
<accession>A0A2H1W0Y6</accession>
<gene>
    <name evidence="1" type="ORF">SFRICE_004028</name>
</gene>
<name>A0A2H1W0Y6_SPOFR</name>
<dbReference type="AlphaFoldDB" id="A0A2H1W0Y6"/>
<reference evidence="1" key="1">
    <citation type="submission" date="2016-07" db="EMBL/GenBank/DDBJ databases">
        <authorList>
            <person name="Bretaudeau A."/>
        </authorList>
    </citation>
    <scope>NUCLEOTIDE SEQUENCE</scope>
    <source>
        <strain evidence="1">Rice</strain>
        <tissue evidence="1">Whole body</tissue>
    </source>
</reference>
<evidence type="ECO:0000313" key="1">
    <source>
        <dbReference type="EMBL" id="SOQ46728.1"/>
    </source>
</evidence>